<dbReference type="InterPro" id="IPR027417">
    <property type="entry name" value="P-loop_NTPase"/>
</dbReference>
<dbReference type="Gene3D" id="3.40.50.300">
    <property type="entry name" value="P-loop containing nucleotide triphosphate hydrolases"/>
    <property type="match status" value="1"/>
</dbReference>
<dbReference type="RefSeq" id="WP_089283143.1">
    <property type="nucleotide sequence ID" value="NZ_FZOJ01000010.1"/>
</dbReference>
<evidence type="ECO:0000256" key="5">
    <source>
        <dbReference type="ARBA" id="ARBA00022705"/>
    </source>
</evidence>
<evidence type="ECO:0000256" key="1">
    <source>
        <dbReference type="ARBA" id="ARBA00012417"/>
    </source>
</evidence>
<accession>A0A239ENC6</accession>
<keyword evidence="10" id="KW-1185">Reference proteome</keyword>
<keyword evidence="4" id="KW-0548">Nucleotidyltransferase</keyword>
<organism evidence="9 10">
    <name type="scientific">Anaerovirgula multivorans</name>
    <dbReference type="NCBI Taxonomy" id="312168"/>
    <lineage>
        <taxon>Bacteria</taxon>
        <taxon>Bacillati</taxon>
        <taxon>Bacillota</taxon>
        <taxon>Clostridia</taxon>
        <taxon>Peptostreptococcales</taxon>
        <taxon>Natronincolaceae</taxon>
        <taxon>Anaerovirgula</taxon>
    </lineage>
</organism>
<evidence type="ECO:0000256" key="3">
    <source>
        <dbReference type="ARBA" id="ARBA00022679"/>
    </source>
</evidence>
<evidence type="ECO:0000313" key="10">
    <source>
        <dbReference type="Proteomes" id="UP000198304"/>
    </source>
</evidence>
<dbReference type="AlphaFoldDB" id="A0A239ENC6"/>
<dbReference type="GO" id="GO:0008408">
    <property type="term" value="F:3'-5' exonuclease activity"/>
    <property type="evidence" value="ECO:0007669"/>
    <property type="project" value="InterPro"/>
</dbReference>
<evidence type="ECO:0000256" key="4">
    <source>
        <dbReference type="ARBA" id="ARBA00022695"/>
    </source>
</evidence>
<dbReference type="Pfam" id="PF09115">
    <property type="entry name" value="DNApol3-delta_C"/>
    <property type="match status" value="1"/>
</dbReference>
<dbReference type="EMBL" id="FZOJ01000010">
    <property type="protein sequence ID" value="SNS45543.1"/>
    <property type="molecule type" value="Genomic_DNA"/>
</dbReference>
<gene>
    <name evidence="9" type="ORF">SAMN05446037_1010104</name>
</gene>
<dbReference type="InterPro" id="IPR050238">
    <property type="entry name" value="DNA_Rep/Repair_Clamp_Loader"/>
</dbReference>
<keyword evidence="5" id="KW-0235">DNA replication</keyword>
<dbReference type="PANTHER" id="PTHR11669">
    <property type="entry name" value="REPLICATION FACTOR C / DNA POLYMERASE III GAMMA-TAU SUBUNIT"/>
    <property type="match status" value="1"/>
</dbReference>
<evidence type="ECO:0000256" key="2">
    <source>
        <dbReference type="ARBA" id="ARBA00014363"/>
    </source>
</evidence>
<evidence type="ECO:0000313" key="9">
    <source>
        <dbReference type="EMBL" id="SNS45543.1"/>
    </source>
</evidence>
<evidence type="ECO:0000256" key="7">
    <source>
        <dbReference type="ARBA" id="ARBA00049244"/>
    </source>
</evidence>
<dbReference type="GO" id="GO:0006261">
    <property type="term" value="P:DNA-templated DNA replication"/>
    <property type="evidence" value="ECO:0007669"/>
    <property type="project" value="TreeGrafter"/>
</dbReference>
<dbReference type="GO" id="GO:0003887">
    <property type="term" value="F:DNA-directed DNA polymerase activity"/>
    <property type="evidence" value="ECO:0007669"/>
    <property type="project" value="UniProtKB-KW"/>
</dbReference>
<sequence>MGFNCILGQERLKENLKKALEKKQLVHAYLLEGQRGLGKKKIAYQLAKGICCRGEGKRPCNRCISCKKLEHGNHPEIQWLQEEGSIKIEAIRQMQKNLQMKPYEGSQKVYIICDADKMTLQAQNALLKTLEEPPEYATMILLTANATSLLPTIVSRCQRMKLLPVTMEKMQKYLVKEKSVDIEEAKVIAAFSNGVVGKALQLLEDEAFKNRRKEIIRITRDIIDKNTIQLLERVQFFNDEKLHIDEILEILMGWYRDVLIYKDTEKKDYIINIDEIEEILYQSNKLPLSHIKEMLFIIDRTKDNFRSNVNYQLNIEVMILDLKQKAKF</sequence>
<feature type="domain" description="DNA polymerase III delta subunit C-terminal" evidence="8">
    <location>
        <begin position="209"/>
        <end position="323"/>
    </location>
</feature>
<reference evidence="9 10" key="1">
    <citation type="submission" date="2017-06" db="EMBL/GenBank/DDBJ databases">
        <authorList>
            <person name="Kim H.J."/>
            <person name="Triplett B.A."/>
        </authorList>
    </citation>
    <scope>NUCLEOTIDE SEQUENCE [LARGE SCALE GENOMIC DNA]</scope>
    <source>
        <strain evidence="9 10">SCA</strain>
    </source>
</reference>
<keyword evidence="6" id="KW-0239">DNA-directed DNA polymerase</keyword>
<proteinExistence type="predicted"/>
<dbReference type="GO" id="GO:0009360">
    <property type="term" value="C:DNA polymerase III complex"/>
    <property type="evidence" value="ECO:0007669"/>
    <property type="project" value="InterPro"/>
</dbReference>
<dbReference type="NCBIfam" id="TIGR00678">
    <property type="entry name" value="holB"/>
    <property type="match status" value="1"/>
</dbReference>
<dbReference type="PANTHER" id="PTHR11669:SF8">
    <property type="entry name" value="DNA POLYMERASE III SUBUNIT DELTA"/>
    <property type="match status" value="1"/>
</dbReference>
<dbReference type="SUPFAM" id="SSF52540">
    <property type="entry name" value="P-loop containing nucleoside triphosphate hydrolases"/>
    <property type="match status" value="1"/>
</dbReference>
<dbReference type="Pfam" id="PF13177">
    <property type="entry name" value="DNA_pol3_delta2"/>
    <property type="match status" value="1"/>
</dbReference>
<evidence type="ECO:0000259" key="8">
    <source>
        <dbReference type="Pfam" id="PF09115"/>
    </source>
</evidence>
<dbReference type="OrthoDB" id="9810148at2"/>
<protein>
    <recommendedName>
        <fullName evidence="2">DNA polymerase III subunit delta'</fullName>
        <ecNumber evidence="1">2.7.7.7</ecNumber>
    </recommendedName>
</protein>
<keyword evidence="3" id="KW-0808">Transferase</keyword>
<dbReference type="EC" id="2.7.7.7" evidence="1"/>
<name>A0A239ENC6_9FIRM</name>
<evidence type="ECO:0000256" key="6">
    <source>
        <dbReference type="ARBA" id="ARBA00022932"/>
    </source>
</evidence>
<comment type="catalytic activity">
    <reaction evidence="7">
        <text>DNA(n) + a 2'-deoxyribonucleoside 5'-triphosphate = DNA(n+1) + diphosphate</text>
        <dbReference type="Rhea" id="RHEA:22508"/>
        <dbReference type="Rhea" id="RHEA-COMP:17339"/>
        <dbReference type="Rhea" id="RHEA-COMP:17340"/>
        <dbReference type="ChEBI" id="CHEBI:33019"/>
        <dbReference type="ChEBI" id="CHEBI:61560"/>
        <dbReference type="ChEBI" id="CHEBI:173112"/>
        <dbReference type="EC" id="2.7.7.7"/>
    </reaction>
</comment>
<dbReference type="InterPro" id="IPR015199">
    <property type="entry name" value="DNA_pol_III_delta_C"/>
</dbReference>
<dbReference type="GO" id="GO:0003677">
    <property type="term" value="F:DNA binding"/>
    <property type="evidence" value="ECO:0007669"/>
    <property type="project" value="InterPro"/>
</dbReference>
<dbReference type="FunFam" id="3.40.50.300:FF:001255">
    <property type="entry name" value="DNA polymerase III subunit delta"/>
    <property type="match status" value="1"/>
</dbReference>
<dbReference type="InterPro" id="IPR004622">
    <property type="entry name" value="DNA_pol_HolB"/>
</dbReference>
<dbReference type="Proteomes" id="UP000198304">
    <property type="component" value="Unassembled WGS sequence"/>
</dbReference>